<evidence type="ECO:0000256" key="2">
    <source>
        <dbReference type="SAM" id="MobiDB-lite"/>
    </source>
</evidence>
<dbReference type="FunFam" id="2.30.29.30:FF:000058">
    <property type="entry name" value="focal adhesion kinase 1 isoform X1"/>
    <property type="match status" value="1"/>
</dbReference>
<evidence type="ECO:0000256" key="1">
    <source>
        <dbReference type="PROSITE-ProRule" id="PRU10141"/>
    </source>
</evidence>
<feature type="domain" description="FERM" evidence="3">
    <location>
        <begin position="1"/>
        <end position="134"/>
    </location>
</feature>
<keyword evidence="4" id="KW-0808">Transferase</keyword>
<feature type="non-terminal residue" evidence="4">
    <location>
        <position position="247"/>
    </location>
</feature>
<dbReference type="GO" id="GO:0004672">
    <property type="term" value="F:protein kinase activity"/>
    <property type="evidence" value="ECO:0007669"/>
    <property type="project" value="InterPro"/>
</dbReference>
<dbReference type="GO" id="GO:0005524">
    <property type="term" value="F:ATP binding"/>
    <property type="evidence" value="ECO:0007669"/>
    <property type="project" value="UniProtKB-UniRule"/>
</dbReference>
<dbReference type="PANTHER" id="PTHR46221:SF9">
    <property type="entry name" value="NON-SPECIFIC PROTEIN-TYROSINE KINASE"/>
    <property type="match status" value="1"/>
</dbReference>
<accession>A0A087TS16</accession>
<dbReference type="Gene3D" id="2.30.29.30">
    <property type="entry name" value="Pleckstrin-homology domain (PH domain)/Phosphotyrosine-binding domain (PTB)"/>
    <property type="match status" value="1"/>
</dbReference>
<dbReference type="Pfam" id="PF07714">
    <property type="entry name" value="PK_Tyr_Ser-Thr"/>
    <property type="match status" value="1"/>
</dbReference>
<evidence type="ECO:0000313" key="5">
    <source>
        <dbReference type="Proteomes" id="UP000054359"/>
    </source>
</evidence>
<dbReference type="Proteomes" id="UP000054359">
    <property type="component" value="Unassembled WGS sequence"/>
</dbReference>
<dbReference type="STRING" id="407821.A0A087TS16"/>
<protein>
    <submittedName>
        <fullName evidence="4">Focal adhesion kinase 1</fullName>
    </submittedName>
</protein>
<dbReference type="PROSITE" id="PS00107">
    <property type="entry name" value="PROTEIN_KINASE_ATP"/>
    <property type="match status" value="1"/>
</dbReference>
<dbReference type="SUPFAM" id="SSF50729">
    <property type="entry name" value="PH domain-like"/>
    <property type="match status" value="1"/>
</dbReference>
<reference evidence="4 5" key="1">
    <citation type="submission" date="2013-11" db="EMBL/GenBank/DDBJ databases">
        <title>Genome sequencing of Stegodyphus mimosarum.</title>
        <authorList>
            <person name="Bechsgaard J."/>
        </authorList>
    </citation>
    <scope>NUCLEOTIDE SEQUENCE [LARGE SCALE GENOMIC DNA]</scope>
</reference>
<evidence type="ECO:0000259" key="3">
    <source>
        <dbReference type="PROSITE" id="PS50057"/>
    </source>
</evidence>
<dbReference type="InterPro" id="IPR011009">
    <property type="entry name" value="Kinase-like_dom_sf"/>
</dbReference>
<keyword evidence="1" id="KW-0067">ATP-binding</keyword>
<dbReference type="EMBL" id="KK116493">
    <property type="protein sequence ID" value="KFM67905.1"/>
    <property type="molecule type" value="Genomic_DNA"/>
</dbReference>
<dbReference type="SUPFAM" id="SSF56112">
    <property type="entry name" value="Protein kinase-like (PK-like)"/>
    <property type="match status" value="1"/>
</dbReference>
<organism evidence="4 5">
    <name type="scientific">Stegodyphus mimosarum</name>
    <name type="common">African social velvet spider</name>
    <dbReference type="NCBI Taxonomy" id="407821"/>
    <lineage>
        <taxon>Eukaryota</taxon>
        <taxon>Metazoa</taxon>
        <taxon>Ecdysozoa</taxon>
        <taxon>Arthropoda</taxon>
        <taxon>Chelicerata</taxon>
        <taxon>Arachnida</taxon>
        <taxon>Araneae</taxon>
        <taxon>Araneomorphae</taxon>
        <taxon>Entelegynae</taxon>
        <taxon>Eresoidea</taxon>
        <taxon>Eresidae</taxon>
        <taxon>Stegodyphus</taxon>
    </lineage>
</organism>
<keyword evidence="1" id="KW-0547">Nucleotide-binding</keyword>
<dbReference type="CDD" id="cd13190">
    <property type="entry name" value="FERM_C_FAK1"/>
    <property type="match status" value="1"/>
</dbReference>
<sequence length="247" mass="27484">MMQSHMKKFVSLSEVDCMFQFLRLVHPVLLYDREIFKCALGGGWSVPIELVIGPDLGISYLTDRAPQPTHMASFHQVQSLQTLQSEYESGCKAILQLKIAGASEMLSISCPTLAVAESMADLIDGYCRLVHKTQTSFWNKRNERCPSLSSPLSDSVDDNSDNKQDVVFRGDSSDLIDDEGDYSTPVARDYELNRADIVLEDIIGEGQFGDVHKGTYKCKDSQTIPVAIKTCKVESEESIGEKFLEEA</sequence>
<keyword evidence="4" id="KW-0418">Kinase</keyword>
<dbReference type="PROSITE" id="PS50057">
    <property type="entry name" value="FERM_3"/>
    <property type="match status" value="1"/>
</dbReference>
<dbReference type="OrthoDB" id="6418201at2759"/>
<feature type="region of interest" description="Disordered" evidence="2">
    <location>
        <begin position="145"/>
        <end position="164"/>
    </location>
</feature>
<dbReference type="InterPro" id="IPR049385">
    <property type="entry name" value="FAK1-like_FERM_C"/>
</dbReference>
<dbReference type="Pfam" id="PF21477">
    <property type="entry name" value="FERM_C_FAK1"/>
    <property type="match status" value="1"/>
</dbReference>
<dbReference type="InterPro" id="IPR011993">
    <property type="entry name" value="PH-like_dom_sf"/>
</dbReference>
<keyword evidence="5" id="KW-1185">Reference proteome</keyword>
<proteinExistence type="predicted"/>
<dbReference type="InterPro" id="IPR017441">
    <property type="entry name" value="Protein_kinase_ATP_BS"/>
</dbReference>
<dbReference type="Gene3D" id="3.30.200.20">
    <property type="entry name" value="Phosphorylase Kinase, domain 1"/>
    <property type="match status" value="1"/>
</dbReference>
<gene>
    <name evidence="4" type="ORF">X975_20806</name>
</gene>
<dbReference type="InterPro" id="IPR000299">
    <property type="entry name" value="FERM_domain"/>
</dbReference>
<dbReference type="InterPro" id="IPR041784">
    <property type="entry name" value="FAK1/PYK2_FERM_C"/>
</dbReference>
<dbReference type="AlphaFoldDB" id="A0A087TS16"/>
<evidence type="ECO:0000313" key="4">
    <source>
        <dbReference type="EMBL" id="KFM67905.1"/>
    </source>
</evidence>
<dbReference type="InterPro" id="IPR001245">
    <property type="entry name" value="Ser-Thr/Tyr_kinase_cat_dom"/>
</dbReference>
<feature type="binding site" evidence="1">
    <location>
        <position position="229"/>
    </location>
    <ligand>
        <name>ATP</name>
        <dbReference type="ChEBI" id="CHEBI:30616"/>
    </ligand>
</feature>
<name>A0A087TS16_STEMI</name>
<dbReference type="PANTHER" id="PTHR46221">
    <property type="entry name" value="FERM AND PDZ DOMAIN-CONTAINING PROTEIN FAMILY MEMBER"/>
    <property type="match status" value="1"/>
</dbReference>